<dbReference type="InterPro" id="IPR003165">
    <property type="entry name" value="Piwi"/>
</dbReference>
<dbReference type="Proteomes" id="UP001412067">
    <property type="component" value="Unassembled WGS sequence"/>
</dbReference>
<reference evidence="2 3" key="1">
    <citation type="journal article" date="2022" name="Nat. Plants">
        <title>Genomes of leafy and leafless Platanthera orchids illuminate the evolution of mycoheterotrophy.</title>
        <authorList>
            <person name="Li M.H."/>
            <person name="Liu K.W."/>
            <person name="Li Z."/>
            <person name="Lu H.C."/>
            <person name="Ye Q.L."/>
            <person name="Zhang D."/>
            <person name="Wang J.Y."/>
            <person name="Li Y.F."/>
            <person name="Zhong Z.M."/>
            <person name="Liu X."/>
            <person name="Yu X."/>
            <person name="Liu D.K."/>
            <person name="Tu X.D."/>
            <person name="Liu B."/>
            <person name="Hao Y."/>
            <person name="Liao X.Y."/>
            <person name="Jiang Y.T."/>
            <person name="Sun W.H."/>
            <person name="Chen J."/>
            <person name="Chen Y.Q."/>
            <person name="Ai Y."/>
            <person name="Zhai J.W."/>
            <person name="Wu S.S."/>
            <person name="Zhou Z."/>
            <person name="Hsiao Y.Y."/>
            <person name="Wu W.L."/>
            <person name="Chen Y.Y."/>
            <person name="Lin Y.F."/>
            <person name="Hsu J.L."/>
            <person name="Li C.Y."/>
            <person name="Wang Z.W."/>
            <person name="Zhao X."/>
            <person name="Zhong W.Y."/>
            <person name="Ma X.K."/>
            <person name="Ma L."/>
            <person name="Huang J."/>
            <person name="Chen G.Z."/>
            <person name="Huang M.Z."/>
            <person name="Huang L."/>
            <person name="Peng D.H."/>
            <person name="Luo Y.B."/>
            <person name="Zou S.Q."/>
            <person name="Chen S.P."/>
            <person name="Lan S."/>
            <person name="Tsai W.C."/>
            <person name="Van de Peer Y."/>
            <person name="Liu Z.J."/>
        </authorList>
    </citation>
    <scope>NUCLEOTIDE SEQUENCE [LARGE SCALE GENOMIC DNA]</scope>
    <source>
        <strain evidence="2">Lor288</strain>
    </source>
</reference>
<gene>
    <name evidence="2" type="primary">AGO7</name>
    <name evidence="2" type="ORF">KSP40_PGU009640</name>
</gene>
<proteinExistence type="predicted"/>
<evidence type="ECO:0000313" key="3">
    <source>
        <dbReference type="Proteomes" id="UP001412067"/>
    </source>
</evidence>
<evidence type="ECO:0000259" key="1">
    <source>
        <dbReference type="Pfam" id="PF02171"/>
    </source>
</evidence>
<accession>A0ABR2LVF0</accession>
<dbReference type="SUPFAM" id="SSF53098">
    <property type="entry name" value="Ribonuclease H-like"/>
    <property type="match status" value="1"/>
</dbReference>
<feature type="domain" description="Piwi" evidence="1">
    <location>
        <begin position="29"/>
        <end position="64"/>
    </location>
</feature>
<comment type="caution">
    <text evidence="2">The sequence shown here is derived from an EMBL/GenBank/DDBJ whole genome shotgun (WGS) entry which is preliminary data.</text>
</comment>
<name>A0ABR2LVF0_9ASPA</name>
<evidence type="ECO:0000313" key="2">
    <source>
        <dbReference type="EMBL" id="KAK8952825.1"/>
    </source>
</evidence>
<dbReference type="Gene3D" id="3.30.420.10">
    <property type="entry name" value="Ribonuclease H-like superfamily/Ribonuclease H"/>
    <property type="match status" value="1"/>
</dbReference>
<organism evidence="2 3">
    <name type="scientific">Platanthera guangdongensis</name>
    <dbReference type="NCBI Taxonomy" id="2320717"/>
    <lineage>
        <taxon>Eukaryota</taxon>
        <taxon>Viridiplantae</taxon>
        <taxon>Streptophyta</taxon>
        <taxon>Embryophyta</taxon>
        <taxon>Tracheophyta</taxon>
        <taxon>Spermatophyta</taxon>
        <taxon>Magnoliopsida</taxon>
        <taxon>Liliopsida</taxon>
        <taxon>Asparagales</taxon>
        <taxon>Orchidaceae</taxon>
        <taxon>Orchidoideae</taxon>
        <taxon>Orchideae</taxon>
        <taxon>Orchidinae</taxon>
        <taxon>Platanthera</taxon>
    </lineage>
</organism>
<dbReference type="EMBL" id="JBBWWR010000014">
    <property type="protein sequence ID" value="KAK8952825.1"/>
    <property type="molecule type" value="Genomic_DNA"/>
</dbReference>
<dbReference type="InterPro" id="IPR036397">
    <property type="entry name" value="RNaseH_sf"/>
</dbReference>
<protein>
    <submittedName>
        <fullName evidence="2">Protein argonaute 7</fullName>
    </submittedName>
</protein>
<keyword evidence="3" id="KW-1185">Reference proteome</keyword>
<dbReference type="Pfam" id="PF02171">
    <property type="entry name" value="Piwi"/>
    <property type="match status" value="1"/>
</dbReference>
<dbReference type="InterPro" id="IPR012337">
    <property type="entry name" value="RNaseH-like_sf"/>
</dbReference>
<dbReference type="PANTHER" id="PTHR22891">
    <property type="entry name" value="EUKARYOTIC TRANSLATION INITIATION FACTOR 2C"/>
    <property type="match status" value="1"/>
</dbReference>
<sequence>MTDRTVDVTRNKKCDSLHLSTEEIIPIITVVNTLVITHPRKFDFYLCNHGGLNGTSRPTHYHVLQV</sequence>